<evidence type="ECO:0000259" key="3">
    <source>
        <dbReference type="Pfam" id="PF08386"/>
    </source>
</evidence>
<dbReference type="InterPro" id="IPR029058">
    <property type="entry name" value="AB_hydrolase_fold"/>
</dbReference>
<reference evidence="4 5" key="1">
    <citation type="submission" date="2020-07" db="EMBL/GenBank/DDBJ databases">
        <authorList>
            <person name="Zhuang K."/>
            <person name="Ran Y."/>
        </authorList>
    </citation>
    <scope>NUCLEOTIDE SEQUENCE [LARGE SCALE GENOMIC DNA]</scope>
    <source>
        <strain evidence="4 5">WCH-YHL-001</strain>
    </source>
</reference>
<gene>
    <name evidence="4" type="ORF">H0264_16040</name>
</gene>
<dbReference type="PROSITE" id="PS51257">
    <property type="entry name" value="PROKAR_LIPOPROTEIN"/>
    <property type="match status" value="1"/>
</dbReference>
<proteinExistence type="predicted"/>
<feature type="chain" id="PRO_5038752932" evidence="1">
    <location>
        <begin position="27"/>
        <end position="500"/>
    </location>
</feature>
<keyword evidence="1" id="KW-0732">Signal</keyword>
<keyword evidence="5" id="KW-1185">Reference proteome</keyword>
<evidence type="ECO:0000313" key="4">
    <source>
        <dbReference type="EMBL" id="QLY33535.1"/>
    </source>
</evidence>
<dbReference type="InterPro" id="IPR000073">
    <property type="entry name" value="AB_hydrolase_1"/>
</dbReference>
<keyword evidence="4" id="KW-0378">Hydrolase</keyword>
<dbReference type="GO" id="GO:0016787">
    <property type="term" value="F:hydrolase activity"/>
    <property type="evidence" value="ECO:0007669"/>
    <property type="project" value="UniProtKB-KW"/>
</dbReference>
<dbReference type="Pfam" id="PF00561">
    <property type="entry name" value="Abhydrolase_1"/>
    <property type="match status" value="1"/>
</dbReference>
<dbReference type="SUPFAM" id="SSF53474">
    <property type="entry name" value="alpha/beta-Hydrolases"/>
    <property type="match status" value="1"/>
</dbReference>
<accession>A0A7D6VIA9</accession>
<name>A0A7D6VIA9_9NOCA</name>
<evidence type="ECO:0000313" key="5">
    <source>
        <dbReference type="Proteomes" id="UP000515512"/>
    </source>
</evidence>
<feature type="domain" description="AB hydrolase-1" evidence="2">
    <location>
        <begin position="116"/>
        <end position="239"/>
    </location>
</feature>
<protein>
    <submittedName>
        <fullName evidence="4">Alpha/beta fold hydrolase</fullName>
    </submittedName>
</protein>
<evidence type="ECO:0000259" key="2">
    <source>
        <dbReference type="Pfam" id="PF00561"/>
    </source>
</evidence>
<dbReference type="EMBL" id="CP059399">
    <property type="protein sequence ID" value="QLY33535.1"/>
    <property type="molecule type" value="Genomic_DNA"/>
</dbReference>
<dbReference type="GO" id="GO:0016020">
    <property type="term" value="C:membrane"/>
    <property type="evidence" value="ECO:0007669"/>
    <property type="project" value="TreeGrafter"/>
</dbReference>
<organism evidence="4 5">
    <name type="scientific">Nocardia huaxiensis</name>
    <dbReference type="NCBI Taxonomy" id="2755382"/>
    <lineage>
        <taxon>Bacteria</taxon>
        <taxon>Bacillati</taxon>
        <taxon>Actinomycetota</taxon>
        <taxon>Actinomycetes</taxon>
        <taxon>Mycobacteriales</taxon>
        <taxon>Nocardiaceae</taxon>
        <taxon>Nocardia</taxon>
    </lineage>
</organism>
<dbReference type="InterPro" id="IPR050266">
    <property type="entry name" value="AB_hydrolase_sf"/>
</dbReference>
<feature type="domain" description="Peptidase S33 tripeptidyl aminopeptidase-like C-terminal" evidence="3">
    <location>
        <begin position="395"/>
        <end position="481"/>
    </location>
</feature>
<dbReference type="AlphaFoldDB" id="A0A7D6VIA9"/>
<dbReference type="PANTHER" id="PTHR43798">
    <property type="entry name" value="MONOACYLGLYCEROL LIPASE"/>
    <property type="match status" value="1"/>
</dbReference>
<dbReference type="InterPro" id="IPR013595">
    <property type="entry name" value="Pept_S33_TAP-like_C"/>
</dbReference>
<dbReference type="Proteomes" id="UP000515512">
    <property type="component" value="Chromosome"/>
</dbReference>
<evidence type="ECO:0000256" key="1">
    <source>
        <dbReference type="SAM" id="SignalP"/>
    </source>
</evidence>
<dbReference type="KEGG" id="nhu:H0264_16040"/>
<sequence length="500" mass="52227">MTKRKSASAVISGIAALATVAGLLTACGTQQTAAAPDWCPTVEGHRVECGQVMRPLVAGRPDLGEIQVGYARVQRTNANAPAAGTITPNPGGPGVALIERAGEAVAVMTGTGLIEDHDLLLIDPRGTGVSTSLNCGADEREYALATRERQREIITHCGEQLGERAAGYTSAATADDFDAVRAHLEIPKLVLYGISYGTYLMPMYAQRHPDSVQSMVLSGAYPWDFDPLNRPNAEAVSSALQRVCDRSKACDGNTAVADLKTVAARLRTTPIQVGGENPVRLDEKKLASFLFETGTSDVGAHPEQPTLLGTMPAALHAAARGDDTLLREWTVQAAAAPNYENIDLYMTVTCNDYATLWSPEATGPQREQQYRAALDQVGTVGAFSAEGFSGAQRDGGDACLGWPATTAERPAQIRAALPNVPVLVMSGDLDAITPDANGVRVAAKFANATFVSVPNTGHVPEMEPSGCAAGIIGAFVRTGATGPLDCVAAVPPIAVAPVTN</sequence>
<feature type="signal peptide" evidence="1">
    <location>
        <begin position="1"/>
        <end position="26"/>
    </location>
</feature>
<dbReference type="Pfam" id="PF08386">
    <property type="entry name" value="Abhydrolase_4"/>
    <property type="match status" value="1"/>
</dbReference>
<dbReference type="Gene3D" id="3.40.50.1820">
    <property type="entry name" value="alpha/beta hydrolase"/>
    <property type="match status" value="1"/>
</dbReference>
<dbReference type="PANTHER" id="PTHR43798:SF27">
    <property type="entry name" value="HYDROLASE ALPHA_BETA HYDROLASE FOLD FAMILY"/>
    <property type="match status" value="1"/>
</dbReference>
<dbReference type="RefSeq" id="WP_181584699.1">
    <property type="nucleotide sequence ID" value="NZ_CP059399.1"/>
</dbReference>